<sequence>MEPIAGARNVDNQWLLITVKAEERLRRTGATPLLLTTKNFTMITELGTPSRIVNKVELDTGFDFDKINQILVSDPLPYPHDPEWLYVHVLLITTPTSAAKPNTTQFPLIMPYLYKPVITIADASLTHITPPEPSAATKRKNLKAASARPTILRNELRDWLLVNNHGKTSRHVVHEFINQNETIILSQKWIAQLKVVFGDSPMLLKLECDRGNAEMNRGLWLLL</sequence>
<dbReference type="AlphaFoldDB" id="A0A507CGW6"/>
<evidence type="ECO:0000313" key="2">
    <source>
        <dbReference type="Proteomes" id="UP000317494"/>
    </source>
</evidence>
<dbReference type="EMBL" id="QEAN01000384">
    <property type="protein sequence ID" value="TPX38658.1"/>
    <property type="molecule type" value="Genomic_DNA"/>
</dbReference>
<name>A0A507CGW6_9FUNG</name>
<accession>A0A507CGW6</accession>
<proteinExistence type="predicted"/>
<reference evidence="1 2" key="1">
    <citation type="journal article" date="2019" name="Sci. Rep.">
        <title>Comparative genomics of chytrid fungi reveal insights into the obligate biotrophic and pathogenic lifestyle of Synchytrium endobioticum.</title>
        <authorList>
            <person name="van de Vossenberg B.T.L.H."/>
            <person name="Warris S."/>
            <person name="Nguyen H.D.T."/>
            <person name="van Gent-Pelzer M.P.E."/>
            <person name="Joly D.L."/>
            <person name="van de Geest H.C."/>
            <person name="Bonants P.J.M."/>
            <person name="Smith D.S."/>
            <person name="Levesque C.A."/>
            <person name="van der Lee T.A.J."/>
        </authorList>
    </citation>
    <scope>NUCLEOTIDE SEQUENCE [LARGE SCALE GENOMIC DNA]</scope>
    <source>
        <strain evidence="1 2">MB42</strain>
    </source>
</reference>
<comment type="caution">
    <text evidence="1">The sequence shown here is derived from an EMBL/GenBank/DDBJ whole genome shotgun (WGS) entry which is preliminary data.</text>
</comment>
<protein>
    <submittedName>
        <fullName evidence="1">Uncharacterized protein</fullName>
    </submittedName>
</protein>
<dbReference type="Proteomes" id="UP000317494">
    <property type="component" value="Unassembled WGS sequence"/>
</dbReference>
<dbReference type="VEuPathDB" id="FungiDB:SeMB42_g06608"/>
<keyword evidence="2" id="KW-1185">Reference proteome</keyword>
<evidence type="ECO:0000313" key="1">
    <source>
        <dbReference type="EMBL" id="TPX38658.1"/>
    </source>
</evidence>
<gene>
    <name evidence="1" type="ORF">SeMB42_g06608</name>
</gene>
<organism evidence="1 2">
    <name type="scientific">Synchytrium endobioticum</name>
    <dbReference type="NCBI Taxonomy" id="286115"/>
    <lineage>
        <taxon>Eukaryota</taxon>
        <taxon>Fungi</taxon>
        <taxon>Fungi incertae sedis</taxon>
        <taxon>Chytridiomycota</taxon>
        <taxon>Chytridiomycota incertae sedis</taxon>
        <taxon>Chytridiomycetes</taxon>
        <taxon>Synchytriales</taxon>
        <taxon>Synchytriaceae</taxon>
        <taxon>Synchytrium</taxon>
    </lineage>
</organism>